<dbReference type="InterPro" id="IPR013083">
    <property type="entry name" value="Znf_RING/FYVE/PHD"/>
</dbReference>
<dbReference type="AlphaFoldDB" id="A0A6C0LW64"/>
<accession>A0A6C0LW64</accession>
<sequence length="104" mass="11959">MSDNIDCFVCYETINQETGKVLTPCQHVYCVSCFSKHMRTSNKCGYCRREIATELNIPPEPVYTVELSHYTFEEAICSLIGSDYLFDIWPQMSGIVYGDLNDEH</sequence>
<dbReference type="SUPFAM" id="SSF57850">
    <property type="entry name" value="RING/U-box"/>
    <property type="match status" value="1"/>
</dbReference>
<dbReference type="PROSITE" id="PS50089">
    <property type="entry name" value="ZF_RING_2"/>
    <property type="match status" value="1"/>
</dbReference>
<organism evidence="2">
    <name type="scientific">viral metagenome</name>
    <dbReference type="NCBI Taxonomy" id="1070528"/>
    <lineage>
        <taxon>unclassified sequences</taxon>
        <taxon>metagenomes</taxon>
        <taxon>organismal metagenomes</taxon>
    </lineage>
</organism>
<feature type="domain" description="RING-type" evidence="1">
    <location>
        <begin position="7"/>
        <end position="48"/>
    </location>
</feature>
<dbReference type="Gene3D" id="3.30.40.10">
    <property type="entry name" value="Zinc/RING finger domain, C3HC4 (zinc finger)"/>
    <property type="match status" value="1"/>
</dbReference>
<protein>
    <recommendedName>
        <fullName evidence="1">RING-type domain-containing protein</fullName>
    </recommendedName>
</protein>
<dbReference type="Pfam" id="PF13639">
    <property type="entry name" value="zf-RING_2"/>
    <property type="match status" value="1"/>
</dbReference>
<reference evidence="2" key="1">
    <citation type="journal article" date="2020" name="Nature">
        <title>Giant virus diversity and host interactions through global metagenomics.</title>
        <authorList>
            <person name="Schulz F."/>
            <person name="Roux S."/>
            <person name="Paez-Espino D."/>
            <person name="Jungbluth S."/>
            <person name="Walsh D.A."/>
            <person name="Denef V.J."/>
            <person name="McMahon K.D."/>
            <person name="Konstantinidis K.T."/>
            <person name="Eloe-Fadrosh E.A."/>
            <person name="Kyrpides N.C."/>
            <person name="Woyke T."/>
        </authorList>
    </citation>
    <scope>NUCLEOTIDE SEQUENCE</scope>
    <source>
        <strain evidence="2">GVMAG-S-1016704-142</strain>
    </source>
</reference>
<evidence type="ECO:0000313" key="2">
    <source>
        <dbReference type="EMBL" id="QHU33991.1"/>
    </source>
</evidence>
<evidence type="ECO:0000259" key="1">
    <source>
        <dbReference type="PROSITE" id="PS50089"/>
    </source>
</evidence>
<name>A0A6C0LW64_9ZZZZ</name>
<dbReference type="EMBL" id="MN740565">
    <property type="protein sequence ID" value="QHU33991.1"/>
    <property type="molecule type" value="Genomic_DNA"/>
</dbReference>
<dbReference type="InterPro" id="IPR001841">
    <property type="entry name" value="Znf_RING"/>
</dbReference>
<proteinExistence type="predicted"/>